<dbReference type="InterPro" id="IPR006638">
    <property type="entry name" value="Elp3/MiaA/NifB-like_rSAM"/>
</dbReference>
<comment type="cofactor">
    <cofactor evidence="1">
        <name>[4Fe-4S] cluster</name>
        <dbReference type="ChEBI" id="CHEBI:49883"/>
    </cofactor>
</comment>
<evidence type="ECO:0000256" key="3">
    <source>
        <dbReference type="ARBA" id="ARBA00022679"/>
    </source>
</evidence>
<keyword evidence="3" id="KW-0808">Transferase</keyword>
<evidence type="ECO:0000259" key="8">
    <source>
        <dbReference type="PROSITE" id="PS51332"/>
    </source>
</evidence>
<keyword evidence="7" id="KW-0411">Iron-sulfur</keyword>
<dbReference type="InterPro" id="IPR058240">
    <property type="entry name" value="rSAM_sf"/>
</dbReference>
<dbReference type="PANTHER" id="PTHR43409:SF7">
    <property type="entry name" value="BLL1977 PROTEIN"/>
    <property type="match status" value="1"/>
</dbReference>
<evidence type="ECO:0000256" key="2">
    <source>
        <dbReference type="ARBA" id="ARBA00022603"/>
    </source>
</evidence>
<dbReference type="Pfam" id="PF02310">
    <property type="entry name" value="B12-binding"/>
    <property type="match status" value="1"/>
</dbReference>
<dbReference type="SUPFAM" id="SSF102114">
    <property type="entry name" value="Radical SAM enzymes"/>
    <property type="match status" value="1"/>
</dbReference>
<keyword evidence="6" id="KW-0408">Iron</keyword>
<dbReference type="SMART" id="SM00729">
    <property type="entry name" value="Elp3"/>
    <property type="match status" value="1"/>
</dbReference>
<protein>
    <submittedName>
        <fullName evidence="10">Radical SAM protein</fullName>
    </submittedName>
</protein>
<dbReference type="CDD" id="cd01335">
    <property type="entry name" value="Radical_SAM"/>
    <property type="match status" value="1"/>
</dbReference>
<sequence length="440" mass="51402">MKVALINPKATIFSKEKEMTKFLKESITMGSFRHFWSAPCLGLLTIAAYFPTDWEVVYIDENYMDIDFSQLYDMVCVSAMTIQATRAYEIADIFKRKNTITVMGGIHATVLPHEAKQYVDVVIAGEGEVLFPQFIHDYIHHQHKDIYQEAHVGTFDMKHCIVPRYDLIRDYDYPVINVYTTRGCPRKCNFCCASNVYGLKYRRKSNHQILQEIEIIEKMYPDKLILFADDNLFVLRQKSKALLQSLIPKNLRWIAQTDITIADDEDLLELMIASGCQWVVIGFESVSEESLKNIESKTFKYEYLHHYAEKIKKIQSYGIGVYGTFIIGLDGDTSDVFDKTADFINDNHLYGANITVPTPLPGTEIRKQLEKEKRIISYEWHDYTLWDVVIEPKQMEIKALKEGLLYTYKKITHQKNANERLRYLIKNMRYKKRSKHIDTR</sequence>
<keyword evidence="4" id="KW-0949">S-adenosyl-L-methionine</keyword>
<dbReference type="PANTHER" id="PTHR43409">
    <property type="entry name" value="ANAEROBIC MAGNESIUM-PROTOPORPHYRIN IX MONOMETHYL ESTER CYCLASE-RELATED"/>
    <property type="match status" value="1"/>
</dbReference>
<organism evidence="10 11">
    <name type="scientific">Vallitalea pronyensis</name>
    <dbReference type="NCBI Taxonomy" id="1348613"/>
    <lineage>
        <taxon>Bacteria</taxon>
        <taxon>Bacillati</taxon>
        <taxon>Bacillota</taxon>
        <taxon>Clostridia</taxon>
        <taxon>Lachnospirales</taxon>
        <taxon>Vallitaleaceae</taxon>
        <taxon>Vallitalea</taxon>
    </lineage>
</organism>
<name>A0A8J8MHQ5_9FIRM</name>
<dbReference type="SFLD" id="SFLDG01123">
    <property type="entry name" value="methyltransferase_(Class_B)"/>
    <property type="match status" value="1"/>
</dbReference>
<keyword evidence="11" id="KW-1185">Reference proteome</keyword>
<dbReference type="SFLD" id="SFLDG01082">
    <property type="entry name" value="B12-binding_domain_containing"/>
    <property type="match status" value="1"/>
</dbReference>
<dbReference type="KEGG" id="vpy:HZI73_05900"/>
<feature type="domain" description="Radical SAM core" evidence="9">
    <location>
        <begin position="170"/>
        <end position="396"/>
    </location>
</feature>
<dbReference type="Proteomes" id="UP000683246">
    <property type="component" value="Chromosome"/>
</dbReference>
<feature type="domain" description="B12-binding" evidence="8">
    <location>
        <begin position="73"/>
        <end position="145"/>
    </location>
</feature>
<dbReference type="SFLD" id="SFLDS00029">
    <property type="entry name" value="Radical_SAM"/>
    <property type="match status" value="1"/>
</dbReference>
<dbReference type="InterPro" id="IPR051198">
    <property type="entry name" value="BchE-like"/>
</dbReference>
<dbReference type="Pfam" id="PF04055">
    <property type="entry name" value="Radical_SAM"/>
    <property type="match status" value="1"/>
</dbReference>
<dbReference type="RefSeq" id="WP_212697330.1">
    <property type="nucleotide sequence ID" value="NZ_CP058649.1"/>
</dbReference>
<dbReference type="GO" id="GO:0031419">
    <property type="term" value="F:cobalamin binding"/>
    <property type="evidence" value="ECO:0007669"/>
    <property type="project" value="InterPro"/>
</dbReference>
<dbReference type="PROSITE" id="PS51918">
    <property type="entry name" value="RADICAL_SAM"/>
    <property type="match status" value="1"/>
</dbReference>
<dbReference type="GO" id="GO:0046872">
    <property type="term" value="F:metal ion binding"/>
    <property type="evidence" value="ECO:0007669"/>
    <property type="project" value="UniProtKB-KW"/>
</dbReference>
<evidence type="ECO:0000256" key="5">
    <source>
        <dbReference type="ARBA" id="ARBA00022723"/>
    </source>
</evidence>
<proteinExistence type="predicted"/>
<accession>A0A8J8MHQ5</accession>
<evidence type="ECO:0000313" key="10">
    <source>
        <dbReference type="EMBL" id="QUI21860.1"/>
    </source>
</evidence>
<dbReference type="GO" id="GO:0005829">
    <property type="term" value="C:cytosol"/>
    <property type="evidence" value="ECO:0007669"/>
    <property type="project" value="TreeGrafter"/>
</dbReference>
<reference evidence="10" key="1">
    <citation type="submission" date="2020-07" db="EMBL/GenBank/DDBJ databases">
        <title>Vallitalea pronyensis genome.</title>
        <authorList>
            <person name="Postec A."/>
        </authorList>
    </citation>
    <scope>NUCLEOTIDE SEQUENCE</scope>
    <source>
        <strain evidence="10">FatNI3</strain>
    </source>
</reference>
<dbReference type="Gene3D" id="3.80.30.20">
    <property type="entry name" value="tm_1862 like domain"/>
    <property type="match status" value="1"/>
</dbReference>
<dbReference type="Gene3D" id="3.40.50.280">
    <property type="entry name" value="Cobalamin-binding domain"/>
    <property type="match status" value="1"/>
</dbReference>
<evidence type="ECO:0000256" key="6">
    <source>
        <dbReference type="ARBA" id="ARBA00023004"/>
    </source>
</evidence>
<evidence type="ECO:0000313" key="11">
    <source>
        <dbReference type="Proteomes" id="UP000683246"/>
    </source>
</evidence>
<dbReference type="InterPro" id="IPR007197">
    <property type="entry name" value="rSAM"/>
</dbReference>
<keyword evidence="2" id="KW-0489">Methyltransferase</keyword>
<keyword evidence="5" id="KW-0479">Metal-binding</keyword>
<gene>
    <name evidence="10" type="ORF">HZI73_05900</name>
</gene>
<evidence type="ECO:0000259" key="9">
    <source>
        <dbReference type="PROSITE" id="PS51918"/>
    </source>
</evidence>
<evidence type="ECO:0000256" key="1">
    <source>
        <dbReference type="ARBA" id="ARBA00001966"/>
    </source>
</evidence>
<dbReference type="GO" id="GO:0051539">
    <property type="term" value="F:4 iron, 4 sulfur cluster binding"/>
    <property type="evidence" value="ECO:0007669"/>
    <property type="project" value="UniProtKB-KW"/>
</dbReference>
<dbReference type="AlphaFoldDB" id="A0A8J8MHQ5"/>
<dbReference type="InterPro" id="IPR023404">
    <property type="entry name" value="rSAM_horseshoe"/>
</dbReference>
<dbReference type="EMBL" id="CP058649">
    <property type="protein sequence ID" value="QUI21860.1"/>
    <property type="molecule type" value="Genomic_DNA"/>
</dbReference>
<dbReference type="GO" id="GO:0003824">
    <property type="term" value="F:catalytic activity"/>
    <property type="evidence" value="ECO:0007669"/>
    <property type="project" value="InterPro"/>
</dbReference>
<dbReference type="PROSITE" id="PS51332">
    <property type="entry name" value="B12_BINDING"/>
    <property type="match status" value="1"/>
</dbReference>
<dbReference type="CDD" id="cd02068">
    <property type="entry name" value="radical_SAM_B12_BD"/>
    <property type="match status" value="1"/>
</dbReference>
<evidence type="ECO:0000256" key="7">
    <source>
        <dbReference type="ARBA" id="ARBA00023014"/>
    </source>
</evidence>
<dbReference type="InterPro" id="IPR006158">
    <property type="entry name" value="Cobalamin-bd"/>
</dbReference>
<evidence type="ECO:0000256" key="4">
    <source>
        <dbReference type="ARBA" id="ARBA00022691"/>
    </source>
</evidence>
<dbReference type="InterPro" id="IPR034466">
    <property type="entry name" value="Methyltransferase_Class_B"/>
</dbReference>